<feature type="coiled-coil region" evidence="1">
    <location>
        <begin position="140"/>
        <end position="211"/>
    </location>
</feature>
<keyword evidence="2" id="KW-1133">Transmembrane helix</keyword>
<dbReference type="Proteomes" id="UP001524383">
    <property type="component" value="Unassembled WGS sequence"/>
</dbReference>
<evidence type="ECO:0000313" key="4">
    <source>
        <dbReference type="EMBL" id="MCQ1537544.1"/>
    </source>
</evidence>
<gene>
    <name evidence="4" type="ORF">FTO68_00850</name>
</gene>
<protein>
    <submittedName>
        <fullName evidence="4">DUF4349 domain-containing protein</fullName>
    </submittedName>
</protein>
<dbReference type="EMBL" id="VOTZ01000001">
    <property type="protein sequence ID" value="MCQ1537544.1"/>
    <property type="molecule type" value="Genomic_DNA"/>
</dbReference>
<keyword evidence="1" id="KW-0175">Coiled coil</keyword>
<feature type="domain" description="DUF4349" evidence="3">
    <location>
        <begin position="57"/>
        <end position="267"/>
    </location>
</feature>
<sequence length="272" mass="29698">MKKLLIPLLLILFIGLSASAGCMMADSESQSAPMAAESVVVYDRNTAVESQVLYSDQKVIRDGWIRIQSKDARVASEEITAIAQRYNGRIQSLSLTSGGMMDGREQFSAHIVLRVPSDSFEAVMQEIESVGTLTQREVQSRDVTAEYTDLHAEKRALENQVNHLTDILGKAETVEEILKVQSAIDSAQQNLDRVTGRLKLLESQIDEATITVTVREGEPIGIDSGFSITSILNTGIAAFLFMIGIIIVAVFALLPLVVIGGIAWYIVKRGKS</sequence>
<name>A0ABD4TEV5_9EURY</name>
<organism evidence="4 5">
    <name type="scientific">Methanocalculus taiwanensis</name>
    <dbReference type="NCBI Taxonomy" id="106207"/>
    <lineage>
        <taxon>Archaea</taxon>
        <taxon>Methanobacteriati</taxon>
        <taxon>Methanobacteriota</taxon>
        <taxon>Stenosarchaea group</taxon>
        <taxon>Methanomicrobia</taxon>
        <taxon>Methanomicrobiales</taxon>
        <taxon>Methanocalculaceae</taxon>
        <taxon>Methanocalculus</taxon>
    </lineage>
</organism>
<evidence type="ECO:0000313" key="5">
    <source>
        <dbReference type="Proteomes" id="UP001524383"/>
    </source>
</evidence>
<proteinExistence type="predicted"/>
<feature type="transmembrane region" description="Helical" evidence="2">
    <location>
        <begin position="236"/>
        <end position="267"/>
    </location>
</feature>
<dbReference type="Pfam" id="PF14257">
    <property type="entry name" value="DUF4349"/>
    <property type="match status" value="1"/>
</dbReference>
<keyword evidence="5" id="KW-1185">Reference proteome</keyword>
<keyword evidence="2" id="KW-0472">Membrane</keyword>
<comment type="caution">
    <text evidence="4">The sequence shown here is derived from an EMBL/GenBank/DDBJ whole genome shotgun (WGS) entry which is preliminary data.</text>
</comment>
<accession>A0ABD4TEV5</accession>
<keyword evidence="2" id="KW-0812">Transmembrane</keyword>
<evidence type="ECO:0000259" key="3">
    <source>
        <dbReference type="Pfam" id="PF14257"/>
    </source>
</evidence>
<reference evidence="4 5" key="1">
    <citation type="submission" date="2019-08" db="EMBL/GenBank/DDBJ databases">
        <authorList>
            <person name="Chen S.-C."/>
            <person name="Lai M.-C."/>
            <person name="You Y.-T."/>
        </authorList>
    </citation>
    <scope>NUCLEOTIDE SEQUENCE [LARGE SCALE GENOMIC DNA]</scope>
    <source>
        <strain evidence="4 5">P2F9704a</strain>
    </source>
</reference>
<dbReference type="RefSeq" id="WP_255331451.1">
    <property type="nucleotide sequence ID" value="NZ_VOTZ01000001.1"/>
</dbReference>
<evidence type="ECO:0000256" key="2">
    <source>
        <dbReference type="SAM" id="Phobius"/>
    </source>
</evidence>
<dbReference type="InterPro" id="IPR025645">
    <property type="entry name" value="DUF4349"/>
</dbReference>
<dbReference type="PROSITE" id="PS51257">
    <property type="entry name" value="PROKAR_LIPOPROTEIN"/>
    <property type="match status" value="1"/>
</dbReference>
<evidence type="ECO:0000256" key="1">
    <source>
        <dbReference type="SAM" id="Coils"/>
    </source>
</evidence>
<dbReference type="AlphaFoldDB" id="A0ABD4TEV5"/>